<sequence length="129" mass="14410">MLTSIISCILEIVTSIFTIQTKRKGRTLPLGTHTSVLQTELMGIMLGARIIAEREIGNKSIRILTDSKSALLALDSCMVRSGLVWECRQTLKYVTQRNSVELCWIKGHSGNEGNERADEMAKRAARMPF</sequence>
<dbReference type="AlphaFoldDB" id="A0AA38MNA2"/>
<accession>A0AA38MNA2</accession>
<reference evidence="2" key="1">
    <citation type="journal article" date="2023" name="G3 (Bethesda)">
        <title>Whole genome assemblies of Zophobas morio and Tenebrio molitor.</title>
        <authorList>
            <person name="Kaur S."/>
            <person name="Stinson S.A."/>
            <person name="diCenzo G.C."/>
        </authorList>
    </citation>
    <scope>NUCLEOTIDE SEQUENCE</scope>
    <source>
        <strain evidence="2">QUZm001</strain>
    </source>
</reference>
<dbReference type="PROSITE" id="PS50879">
    <property type="entry name" value="RNASE_H_1"/>
    <property type="match status" value="1"/>
</dbReference>
<dbReference type="SUPFAM" id="SSF53098">
    <property type="entry name" value="Ribonuclease H-like"/>
    <property type="match status" value="1"/>
</dbReference>
<dbReference type="CDD" id="cd09276">
    <property type="entry name" value="Rnase_HI_RT_non_LTR"/>
    <property type="match status" value="1"/>
</dbReference>
<gene>
    <name evidence="2" type="ORF">Zmor_006315</name>
</gene>
<feature type="domain" description="RNase H type-1" evidence="1">
    <location>
        <begin position="10"/>
        <end position="126"/>
    </location>
</feature>
<evidence type="ECO:0000313" key="3">
    <source>
        <dbReference type="Proteomes" id="UP001168821"/>
    </source>
</evidence>
<proteinExistence type="predicted"/>
<organism evidence="2 3">
    <name type="scientific">Zophobas morio</name>
    <dbReference type="NCBI Taxonomy" id="2755281"/>
    <lineage>
        <taxon>Eukaryota</taxon>
        <taxon>Metazoa</taxon>
        <taxon>Ecdysozoa</taxon>
        <taxon>Arthropoda</taxon>
        <taxon>Hexapoda</taxon>
        <taxon>Insecta</taxon>
        <taxon>Pterygota</taxon>
        <taxon>Neoptera</taxon>
        <taxon>Endopterygota</taxon>
        <taxon>Coleoptera</taxon>
        <taxon>Polyphaga</taxon>
        <taxon>Cucujiformia</taxon>
        <taxon>Tenebrionidae</taxon>
        <taxon>Zophobas</taxon>
    </lineage>
</organism>
<comment type="caution">
    <text evidence="2">The sequence shown here is derived from an EMBL/GenBank/DDBJ whole genome shotgun (WGS) entry which is preliminary data.</text>
</comment>
<dbReference type="Proteomes" id="UP001168821">
    <property type="component" value="Unassembled WGS sequence"/>
</dbReference>
<dbReference type="Gene3D" id="3.30.420.10">
    <property type="entry name" value="Ribonuclease H-like superfamily/Ribonuclease H"/>
    <property type="match status" value="1"/>
</dbReference>
<dbReference type="InterPro" id="IPR002156">
    <property type="entry name" value="RNaseH_domain"/>
</dbReference>
<name>A0AA38MNA2_9CUCU</name>
<dbReference type="InterPro" id="IPR036397">
    <property type="entry name" value="RNaseH_sf"/>
</dbReference>
<dbReference type="InterPro" id="IPR012337">
    <property type="entry name" value="RNaseH-like_sf"/>
</dbReference>
<protein>
    <recommendedName>
        <fullName evidence="1">RNase H type-1 domain-containing protein</fullName>
    </recommendedName>
</protein>
<dbReference type="GO" id="GO:0003676">
    <property type="term" value="F:nucleic acid binding"/>
    <property type="evidence" value="ECO:0007669"/>
    <property type="project" value="InterPro"/>
</dbReference>
<evidence type="ECO:0000259" key="1">
    <source>
        <dbReference type="PROSITE" id="PS50879"/>
    </source>
</evidence>
<keyword evidence="3" id="KW-1185">Reference proteome</keyword>
<dbReference type="Pfam" id="PF00075">
    <property type="entry name" value="RNase_H"/>
    <property type="match status" value="1"/>
</dbReference>
<evidence type="ECO:0000313" key="2">
    <source>
        <dbReference type="EMBL" id="KAJ3661943.1"/>
    </source>
</evidence>
<dbReference type="EMBL" id="JALNTZ010000002">
    <property type="protein sequence ID" value="KAJ3661943.1"/>
    <property type="molecule type" value="Genomic_DNA"/>
</dbReference>
<dbReference type="GO" id="GO:0004523">
    <property type="term" value="F:RNA-DNA hybrid ribonuclease activity"/>
    <property type="evidence" value="ECO:0007669"/>
    <property type="project" value="InterPro"/>
</dbReference>